<reference evidence="10 11" key="1">
    <citation type="submission" date="2018-06" db="EMBL/GenBank/DDBJ databases">
        <title>Genomic Encyclopedia of Type Strains, Phase III (KMG-III): the genomes of soil and plant-associated and newly described type strains.</title>
        <authorList>
            <person name="Whitman W."/>
        </authorList>
    </citation>
    <scope>NUCLEOTIDE SEQUENCE [LARGE SCALE GENOMIC DNA]</scope>
    <source>
        <strain evidence="10 11">ORS 1419</strain>
    </source>
</reference>
<dbReference type="EMBL" id="QJTF01000002">
    <property type="protein sequence ID" value="PYE90170.1"/>
    <property type="molecule type" value="Genomic_DNA"/>
</dbReference>
<dbReference type="PANTHER" id="PTHR34701">
    <property type="entry name" value="TRANSCRIPTIONAL REGULATOR MRAZ"/>
    <property type="match status" value="1"/>
</dbReference>
<dbReference type="SUPFAM" id="SSF89447">
    <property type="entry name" value="AbrB/MazE/MraZ-like"/>
    <property type="match status" value="1"/>
</dbReference>
<dbReference type="InterPro" id="IPR037914">
    <property type="entry name" value="SpoVT-AbrB_sf"/>
</dbReference>
<comment type="caution">
    <text evidence="10">The sequence shown here is derived from an EMBL/GenBank/DDBJ whole genome shotgun (WGS) entry which is preliminary data.</text>
</comment>
<dbReference type="Proteomes" id="UP000247454">
    <property type="component" value="Unassembled WGS sequence"/>
</dbReference>
<dbReference type="GO" id="GO:0005737">
    <property type="term" value="C:cytoplasm"/>
    <property type="evidence" value="ECO:0007669"/>
    <property type="project" value="UniProtKB-UniRule"/>
</dbReference>
<dbReference type="CDD" id="cd16320">
    <property type="entry name" value="MraZ_N"/>
    <property type="match status" value="1"/>
</dbReference>
<dbReference type="AlphaFoldDB" id="A0A318T5F7"/>
<feature type="domain" description="SpoVT-AbrB" evidence="9">
    <location>
        <begin position="94"/>
        <end position="137"/>
    </location>
</feature>
<evidence type="ECO:0000256" key="7">
    <source>
        <dbReference type="HAMAP-Rule" id="MF_01008"/>
    </source>
</evidence>
<dbReference type="GO" id="GO:0009295">
    <property type="term" value="C:nucleoid"/>
    <property type="evidence" value="ECO:0007669"/>
    <property type="project" value="UniProtKB-SubCell"/>
</dbReference>
<evidence type="ECO:0000256" key="8">
    <source>
        <dbReference type="SAM" id="MobiDB-lite"/>
    </source>
</evidence>
<keyword evidence="6 7" id="KW-0804">Transcription</keyword>
<evidence type="ECO:0000256" key="6">
    <source>
        <dbReference type="ARBA" id="ARBA00023163"/>
    </source>
</evidence>
<dbReference type="HAMAP" id="MF_01008">
    <property type="entry name" value="MraZ"/>
    <property type="match status" value="1"/>
</dbReference>
<dbReference type="InterPro" id="IPR020603">
    <property type="entry name" value="MraZ_dom"/>
</dbReference>
<organism evidence="10 11">
    <name type="scientific">Phyllobacterium leguminum</name>
    <dbReference type="NCBI Taxonomy" id="314237"/>
    <lineage>
        <taxon>Bacteria</taxon>
        <taxon>Pseudomonadati</taxon>
        <taxon>Pseudomonadota</taxon>
        <taxon>Alphaproteobacteria</taxon>
        <taxon>Hyphomicrobiales</taxon>
        <taxon>Phyllobacteriaceae</taxon>
        <taxon>Phyllobacterium</taxon>
    </lineage>
</organism>
<keyword evidence="11" id="KW-1185">Reference proteome</keyword>
<evidence type="ECO:0000256" key="5">
    <source>
        <dbReference type="ARBA" id="ARBA00023125"/>
    </source>
</evidence>
<accession>A0A318T5F7</accession>
<dbReference type="InterPro" id="IPR035644">
    <property type="entry name" value="MraZ_C"/>
</dbReference>
<dbReference type="GO" id="GO:0003700">
    <property type="term" value="F:DNA-binding transcription factor activity"/>
    <property type="evidence" value="ECO:0007669"/>
    <property type="project" value="UniProtKB-UniRule"/>
</dbReference>
<protein>
    <recommendedName>
        <fullName evidence="1 7">Transcriptional regulator MraZ</fullName>
    </recommendedName>
</protein>
<evidence type="ECO:0000313" key="11">
    <source>
        <dbReference type="Proteomes" id="UP000247454"/>
    </source>
</evidence>
<dbReference type="Pfam" id="PF02381">
    <property type="entry name" value="MraZ"/>
    <property type="match status" value="1"/>
</dbReference>
<dbReference type="GO" id="GO:0000976">
    <property type="term" value="F:transcription cis-regulatory region binding"/>
    <property type="evidence" value="ECO:0007669"/>
    <property type="project" value="TreeGrafter"/>
</dbReference>
<dbReference type="InterPro" id="IPR007159">
    <property type="entry name" value="SpoVT-AbrB_dom"/>
</dbReference>
<evidence type="ECO:0000259" key="9">
    <source>
        <dbReference type="PROSITE" id="PS51740"/>
    </source>
</evidence>
<evidence type="ECO:0000313" key="10">
    <source>
        <dbReference type="EMBL" id="PYE90170.1"/>
    </source>
</evidence>
<dbReference type="CDD" id="cd16321">
    <property type="entry name" value="MraZ_C"/>
    <property type="match status" value="1"/>
</dbReference>
<dbReference type="InterPro" id="IPR038619">
    <property type="entry name" value="MraZ_sf"/>
</dbReference>
<gene>
    <name evidence="7" type="primary">mraZ</name>
    <name evidence="10" type="ORF">C7477_102260</name>
</gene>
<evidence type="ECO:0000256" key="3">
    <source>
        <dbReference type="ARBA" id="ARBA00022737"/>
    </source>
</evidence>
<dbReference type="InterPro" id="IPR003444">
    <property type="entry name" value="MraZ"/>
</dbReference>
<evidence type="ECO:0000256" key="4">
    <source>
        <dbReference type="ARBA" id="ARBA00023015"/>
    </source>
</evidence>
<keyword evidence="4 7" id="KW-0805">Transcription regulation</keyword>
<keyword evidence="2 7" id="KW-0963">Cytoplasm</keyword>
<keyword evidence="3" id="KW-0677">Repeat</keyword>
<feature type="region of interest" description="Disordered" evidence="8">
    <location>
        <begin position="152"/>
        <end position="173"/>
    </location>
</feature>
<dbReference type="GO" id="GO:2000143">
    <property type="term" value="P:negative regulation of DNA-templated transcription initiation"/>
    <property type="evidence" value="ECO:0007669"/>
    <property type="project" value="TreeGrafter"/>
</dbReference>
<dbReference type="PANTHER" id="PTHR34701:SF1">
    <property type="entry name" value="TRANSCRIPTIONAL REGULATOR MRAZ"/>
    <property type="match status" value="1"/>
</dbReference>
<comment type="subunit">
    <text evidence="7">Forms oligomers.</text>
</comment>
<keyword evidence="5 7" id="KW-0238">DNA-binding</keyword>
<comment type="similarity">
    <text evidence="7">Belongs to the MraZ family.</text>
</comment>
<dbReference type="PROSITE" id="PS51740">
    <property type="entry name" value="SPOVT_ABRB"/>
    <property type="match status" value="2"/>
</dbReference>
<feature type="domain" description="SpoVT-AbrB" evidence="9">
    <location>
        <begin position="8"/>
        <end position="52"/>
    </location>
</feature>
<comment type="subcellular location">
    <subcellularLocation>
        <location evidence="7">Cytoplasm</location>
        <location evidence="7">Nucleoid</location>
    </subcellularLocation>
</comment>
<evidence type="ECO:0000256" key="2">
    <source>
        <dbReference type="ARBA" id="ARBA00022490"/>
    </source>
</evidence>
<dbReference type="NCBIfam" id="NF001477">
    <property type="entry name" value="PRK00326.2-4"/>
    <property type="match status" value="1"/>
</dbReference>
<proteinExistence type="inferred from homology"/>
<dbReference type="InterPro" id="IPR035642">
    <property type="entry name" value="MraZ_N"/>
</dbReference>
<sequence length="173" mass="19270">MVDRFLGHVTNRIDAKGRVSVPAQFRSLIQKTGIQNAGIQNAGHVELYALRSLHLPALDVGGPDFLTRYDGRLTNEDPFAETADDMSFYLHADGTFLKLDQDGRITMTDFIREHTGIASEVTFAGANTHFQMWQPERFEEHRARVRARLADRRQAERQTAGGAGIYPSPGGAE</sequence>
<dbReference type="Gene3D" id="3.40.1550.20">
    <property type="entry name" value="Transcriptional regulator MraZ domain"/>
    <property type="match status" value="1"/>
</dbReference>
<evidence type="ECO:0000256" key="1">
    <source>
        <dbReference type="ARBA" id="ARBA00013860"/>
    </source>
</evidence>
<name>A0A318T5F7_9HYPH</name>